<protein>
    <submittedName>
        <fullName evidence="1">Uncharacterized protein</fullName>
    </submittedName>
</protein>
<keyword evidence="2" id="KW-1185">Reference proteome</keyword>
<name>A0AAD4VLY6_PRUDU</name>
<evidence type="ECO:0000313" key="2">
    <source>
        <dbReference type="Proteomes" id="UP001054821"/>
    </source>
</evidence>
<organism evidence="1 2">
    <name type="scientific">Prunus dulcis</name>
    <name type="common">Almond</name>
    <name type="synonym">Amygdalus dulcis</name>
    <dbReference type="NCBI Taxonomy" id="3755"/>
    <lineage>
        <taxon>Eukaryota</taxon>
        <taxon>Viridiplantae</taxon>
        <taxon>Streptophyta</taxon>
        <taxon>Embryophyta</taxon>
        <taxon>Tracheophyta</taxon>
        <taxon>Spermatophyta</taxon>
        <taxon>Magnoliopsida</taxon>
        <taxon>eudicotyledons</taxon>
        <taxon>Gunneridae</taxon>
        <taxon>Pentapetalae</taxon>
        <taxon>rosids</taxon>
        <taxon>fabids</taxon>
        <taxon>Rosales</taxon>
        <taxon>Rosaceae</taxon>
        <taxon>Amygdaloideae</taxon>
        <taxon>Amygdaleae</taxon>
        <taxon>Prunus</taxon>
    </lineage>
</organism>
<dbReference type="Proteomes" id="UP001054821">
    <property type="component" value="Chromosome 6"/>
</dbReference>
<comment type="caution">
    <text evidence="1">The sequence shown here is derived from an EMBL/GenBank/DDBJ whole genome shotgun (WGS) entry which is preliminary data.</text>
</comment>
<sequence length="67" mass="8024">MDMETDKEGYLELFVKWYEDPEVLLVKQSQVNNYISWYTNMVQIDGLPSITQEKREVIIVFLVIPRK</sequence>
<dbReference type="EMBL" id="JAJFAZ020000006">
    <property type="protein sequence ID" value="KAI5326749.1"/>
    <property type="molecule type" value="Genomic_DNA"/>
</dbReference>
<accession>A0AAD4VLY6</accession>
<gene>
    <name evidence="1" type="ORF">L3X38_035823</name>
</gene>
<reference evidence="1 2" key="1">
    <citation type="journal article" date="2022" name="G3 (Bethesda)">
        <title>Whole-genome sequence and methylome profiling of the almond [Prunus dulcis (Mill.) D.A. Webb] cultivar 'Nonpareil'.</title>
        <authorList>
            <person name="D'Amico-Willman K.M."/>
            <person name="Ouma W.Z."/>
            <person name="Meulia T."/>
            <person name="Sideli G.M."/>
            <person name="Gradziel T.M."/>
            <person name="Fresnedo-Ramirez J."/>
        </authorList>
    </citation>
    <scope>NUCLEOTIDE SEQUENCE [LARGE SCALE GENOMIC DNA]</scope>
    <source>
        <strain evidence="1">Clone GOH B32 T37-40</strain>
    </source>
</reference>
<proteinExistence type="predicted"/>
<evidence type="ECO:0000313" key="1">
    <source>
        <dbReference type="EMBL" id="KAI5326749.1"/>
    </source>
</evidence>
<dbReference type="AlphaFoldDB" id="A0AAD4VLY6"/>